<sequence length="183" mass="19272">MTDMMSTMLPCADEAASDAVSPFTSASPVTLQFASLLCALDTAVEAERDIECAGAFDPAYSDGCDAAKHAWARAADLCRSVFELPAQIASDAPLQNMAELLHFVLGCESHAEYCGAEDRLLSDAGSYNWFGHDPLSRRISAMLARATETFYEIGALEMIAGLVGLDPSAGADAPELSALLAAE</sequence>
<evidence type="ECO:0000313" key="1">
    <source>
        <dbReference type="EMBL" id="SFK16311.1"/>
    </source>
</evidence>
<organism evidence="1 2">
    <name type="scientific">Celeribacter halophilus</name>
    <dbReference type="NCBI Taxonomy" id="576117"/>
    <lineage>
        <taxon>Bacteria</taxon>
        <taxon>Pseudomonadati</taxon>
        <taxon>Pseudomonadota</taxon>
        <taxon>Alphaproteobacteria</taxon>
        <taxon>Rhodobacterales</taxon>
        <taxon>Roseobacteraceae</taxon>
        <taxon>Celeribacter</taxon>
    </lineage>
</organism>
<dbReference type="AlphaFoldDB" id="A0A1I3XB85"/>
<dbReference type="Proteomes" id="UP000183299">
    <property type="component" value="Unassembled WGS sequence"/>
</dbReference>
<keyword evidence="2" id="KW-1185">Reference proteome</keyword>
<dbReference type="EMBL" id="FORY01000045">
    <property type="protein sequence ID" value="SFK16311.1"/>
    <property type="molecule type" value="Genomic_DNA"/>
</dbReference>
<gene>
    <name evidence="1" type="ORF">SAMN04488138_1457</name>
</gene>
<dbReference type="RefSeq" id="WP_074914659.1">
    <property type="nucleotide sequence ID" value="NZ_FORY01000045.1"/>
</dbReference>
<protein>
    <submittedName>
        <fullName evidence="1">Uncharacterized protein</fullName>
    </submittedName>
</protein>
<accession>A0A1I3XB85</accession>
<name>A0A1I3XB85_9RHOB</name>
<dbReference type="OrthoDB" id="7865488at2"/>
<dbReference type="STRING" id="576117.SAMN04488138_1457"/>
<reference evidence="1 2" key="1">
    <citation type="submission" date="2016-10" db="EMBL/GenBank/DDBJ databases">
        <authorList>
            <person name="de Groot N.N."/>
        </authorList>
    </citation>
    <scope>NUCLEOTIDE SEQUENCE [LARGE SCALE GENOMIC DNA]</scope>
    <source>
        <strain evidence="1 2">CGMCC 1.8891</strain>
    </source>
</reference>
<proteinExistence type="predicted"/>
<evidence type="ECO:0000313" key="2">
    <source>
        <dbReference type="Proteomes" id="UP000183299"/>
    </source>
</evidence>